<comment type="similarity">
    <text evidence="1">Belongs to the UPF0229 family.</text>
</comment>
<protein>
    <recommendedName>
        <fullName evidence="1">UPF0229 protein ABLV49_08445</fullName>
    </recommendedName>
</protein>
<evidence type="ECO:0000313" key="3">
    <source>
        <dbReference type="EMBL" id="XBP71808.1"/>
    </source>
</evidence>
<dbReference type="NCBIfam" id="NF003707">
    <property type="entry name" value="PRK05325.1-2"/>
    <property type="match status" value="1"/>
</dbReference>
<dbReference type="PANTHER" id="PTHR30510:SF2">
    <property type="entry name" value="UPF0229 PROTEIN YEAH"/>
    <property type="match status" value="1"/>
</dbReference>
<dbReference type="PANTHER" id="PTHR30510">
    <property type="entry name" value="UPF0229 PROTEIN YEAH"/>
    <property type="match status" value="1"/>
</dbReference>
<gene>
    <name evidence="3" type="ORF">ABLV49_08445</name>
</gene>
<reference evidence="3" key="1">
    <citation type="submission" date="2024-05" db="EMBL/GenBank/DDBJ databases">
        <authorList>
            <person name="Bunk B."/>
            <person name="Swiderski J."/>
            <person name="Sproer C."/>
            <person name="Thiel V."/>
        </authorList>
    </citation>
    <scope>NUCLEOTIDE SEQUENCE</scope>
    <source>
        <strain evidence="3">DSM 17735</strain>
    </source>
</reference>
<evidence type="ECO:0000256" key="1">
    <source>
        <dbReference type="HAMAP-Rule" id="MF_01232"/>
    </source>
</evidence>
<dbReference type="NCBIfam" id="NF003708">
    <property type="entry name" value="PRK05325.1-3"/>
    <property type="match status" value="1"/>
</dbReference>
<proteinExistence type="inferred from homology"/>
<feature type="region of interest" description="Disordered" evidence="2">
    <location>
        <begin position="50"/>
        <end position="112"/>
    </location>
</feature>
<dbReference type="AlphaFoldDB" id="A0AAU7LWK4"/>
<dbReference type="EMBL" id="CP157675">
    <property type="protein sequence ID" value="XBP71808.1"/>
    <property type="molecule type" value="Genomic_DNA"/>
</dbReference>
<dbReference type="RefSeq" id="WP_349281156.1">
    <property type="nucleotide sequence ID" value="NZ_CBCSCU010000004.1"/>
</dbReference>
<accession>A0AAU7LWK4</accession>
<dbReference type="InterPro" id="IPR006698">
    <property type="entry name" value="UPF0229"/>
</dbReference>
<feature type="compositionally biased region" description="Gly residues" evidence="2">
    <location>
        <begin position="94"/>
        <end position="107"/>
    </location>
</feature>
<organism evidence="3">
    <name type="scientific">Polaromonas hydrogenivorans</name>
    <dbReference type="NCBI Taxonomy" id="335476"/>
    <lineage>
        <taxon>Bacteria</taxon>
        <taxon>Pseudomonadati</taxon>
        <taxon>Pseudomonadota</taxon>
        <taxon>Betaproteobacteria</taxon>
        <taxon>Burkholderiales</taxon>
        <taxon>Comamonadaceae</taxon>
        <taxon>Polaromonas</taxon>
    </lineage>
</organism>
<dbReference type="HAMAP" id="MF_01232">
    <property type="entry name" value="UPF0229"/>
    <property type="match status" value="1"/>
</dbReference>
<sequence length="424" mass="48402">MLQQVIDRRLSGKNKSIGNRERFLRRYRKQIREAVRQAVSGRSIHDIQQGEDITLPRRDVSEPVFGHGPGGSQERVYPGNKDYVRGDHIARPKGGSGGGGQGPGAGQDGSSEDDFEFRITREEFMQYFFDDLALPHLLRTQLLPDVPEWKTHRAGFVSEGTPTNLHVVRSMRKALSRRIAMGGDARRQLRKLELLLATMLHDASTPRSEILALNAEIEALRHRILKIPFLDPFDLRYRNRVKTPLPASKAVMFCLMDVSGSMNEARKDLAKRFFILLYLFLMRHYEKTDVVFIRHHTQATEVSEDEFFHSTESGGTVASSALTLMHQIIQERYPSNEWNIYGAQASDGDNWLQDSSKCRALLVEKLLPVSRYFAYLQVAEESQNLWEEYALVQKSHAHFAMQKVTDPSGIYPVFRELFKKGQAA</sequence>
<evidence type="ECO:0000256" key="2">
    <source>
        <dbReference type="SAM" id="MobiDB-lite"/>
    </source>
</evidence>
<name>A0AAU7LWK4_9BURK</name>
<dbReference type="Pfam" id="PF04285">
    <property type="entry name" value="DUF444"/>
    <property type="match status" value="1"/>
</dbReference>